<organism evidence="1 2">
    <name type="scientific">Phakopsora pachyrhizi</name>
    <name type="common">Asian soybean rust disease fungus</name>
    <dbReference type="NCBI Taxonomy" id="170000"/>
    <lineage>
        <taxon>Eukaryota</taxon>
        <taxon>Fungi</taxon>
        <taxon>Dikarya</taxon>
        <taxon>Basidiomycota</taxon>
        <taxon>Pucciniomycotina</taxon>
        <taxon>Pucciniomycetes</taxon>
        <taxon>Pucciniales</taxon>
        <taxon>Phakopsoraceae</taxon>
        <taxon>Phakopsora</taxon>
    </lineage>
</organism>
<evidence type="ECO:0000313" key="1">
    <source>
        <dbReference type="EMBL" id="CAH7686734.1"/>
    </source>
</evidence>
<dbReference type="Proteomes" id="UP001153365">
    <property type="component" value="Unassembled WGS sequence"/>
</dbReference>
<comment type="caution">
    <text evidence="1">The sequence shown here is derived from an EMBL/GenBank/DDBJ whole genome shotgun (WGS) entry which is preliminary data.</text>
</comment>
<name>A0AAV0BK89_PHAPC</name>
<dbReference type="AlphaFoldDB" id="A0AAV0BK89"/>
<dbReference type="EMBL" id="CALTRL010005810">
    <property type="protein sequence ID" value="CAH7686734.1"/>
    <property type="molecule type" value="Genomic_DNA"/>
</dbReference>
<keyword evidence="2" id="KW-1185">Reference proteome</keyword>
<feature type="non-terminal residue" evidence="1">
    <location>
        <position position="129"/>
    </location>
</feature>
<protein>
    <submittedName>
        <fullName evidence="1">Uncharacterized protein</fullName>
    </submittedName>
</protein>
<sequence length="129" mass="14585">MKFLSNLGKDGDVEAVSQQVSLLIEEVDQLVIETKFVFENLQQMFSDKARPAGTDERYRRLKERHKDLMEKMRVSGLGGLPLEGEFYEGISSLSDLIDFEQARVQELYKKVQGQREGASIVIGALESNS</sequence>
<accession>A0AAV0BK89</accession>
<reference evidence="1" key="1">
    <citation type="submission" date="2022-06" db="EMBL/GenBank/DDBJ databases">
        <authorList>
            <consortium name="SYNGENTA / RWTH Aachen University"/>
        </authorList>
    </citation>
    <scope>NUCLEOTIDE SEQUENCE</scope>
</reference>
<gene>
    <name evidence="1" type="ORF">PPACK8108_LOCUS21431</name>
</gene>
<evidence type="ECO:0000313" key="2">
    <source>
        <dbReference type="Proteomes" id="UP001153365"/>
    </source>
</evidence>
<proteinExistence type="predicted"/>